<dbReference type="GO" id="GO:0047499">
    <property type="term" value="F:calcium-independent phospholipase A2 activity"/>
    <property type="evidence" value="ECO:0007669"/>
    <property type="project" value="TreeGrafter"/>
</dbReference>
<sequence length="555" mass="60354">MSFTIENDQYIVTTSTPCDVFAETDKVASEIWLRTPALDKSLIDKIVQIQLETKSRDQGWVSVPEAGSWSWFDIIVLDSPEASDIKVKDGLALAWLSHDNALGQKEYAKQIGPALGSIHDIFTGLEAGNALGVRVCAQFRGWENHVSEGRLILRVSEKGRHAQPSLDEEKAAYLGVVTEQISKLGETFDTYLNAATPTDAPPAYSQVREMLPTGPLRADQKAVAEEPPLRLLSLDGGGVRGISSLYILQAIMAKLSSDPNVKPCQYFDMMTGTSTGGLIAIMLGRLRMTILECIEVYTTLASQIFSANSAERVWNFANTGAYYKKDNFEKGLKALIKKKTGDENAPMLDPDTENQCRVFVVSGQSQDLSAEQFRTYATKFPDAFAGCAIWQAARATSAAPTYLPAIEINGVEFVDGGLKFNNPSILLLGEVNAVFGIARHIDCLLTIGTGMQPNIAIDAQPADPFDVPGYAASVAKAAINVATDCENTHQLAQALFTGRDGVYFWFNAGVRQGNDWAPMISLDDWRGMPKLVALTQTYLAVQTTRLDQCASALAA</sequence>
<feature type="short sequence motif" description="GXGXXG" evidence="4">
    <location>
        <begin position="236"/>
        <end position="241"/>
    </location>
</feature>
<dbReference type="EMBL" id="BRPK01000018">
    <property type="protein sequence ID" value="GLB44861.1"/>
    <property type="molecule type" value="Genomic_DNA"/>
</dbReference>
<evidence type="ECO:0000256" key="1">
    <source>
        <dbReference type="ARBA" id="ARBA00022801"/>
    </source>
</evidence>
<dbReference type="Pfam" id="PF01734">
    <property type="entry name" value="Patatin"/>
    <property type="match status" value="1"/>
</dbReference>
<evidence type="ECO:0000256" key="4">
    <source>
        <dbReference type="PROSITE-ProRule" id="PRU01161"/>
    </source>
</evidence>
<keyword evidence="7" id="KW-1185">Reference proteome</keyword>
<dbReference type="PANTHER" id="PTHR24185:SF1">
    <property type="entry name" value="CALCIUM-INDEPENDENT PHOSPHOLIPASE A2-GAMMA"/>
    <property type="match status" value="1"/>
</dbReference>
<dbReference type="CDD" id="cd07216">
    <property type="entry name" value="Pat17_PNPLA8_PNPLA9_like3"/>
    <property type="match status" value="1"/>
</dbReference>
<feature type="short sequence motif" description="DGA/G" evidence="4">
    <location>
        <begin position="415"/>
        <end position="417"/>
    </location>
</feature>
<protein>
    <submittedName>
        <fullName evidence="6">Patatin-like phospholipase</fullName>
    </submittedName>
</protein>
<name>A0A9P3UW82_LYOSH</name>
<dbReference type="InterPro" id="IPR016035">
    <property type="entry name" value="Acyl_Trfase/lysoPLipase"/>
</dbReference>
<dbReference type="InterPro" id="IPR002641">
    <property type="entry name" value="PNPLA_dom"/>
</dbReference>
<evidence type="ECO:0000313" key="7">
    <source>
        <dbReference type="Proteomes" id="UP001063166"/>
    </source>
</evidence>
<dbReference type="GO" id="GO:0046486">
    <property type="term" value="P:glycerolipid metabolic process"/>
    <property type="evidence" value="ECO:0007669"/>
    <property type="project" value="UniProtKB-ARBA"/>
</dbReference>
<dbReference type="AlphaFoldDB" id="A0A9P3UW82"/>
<dbReference type="GO" id="GO:0019369">
    <property type="term" value="P:arachidonate metabolic process"/>
    <property type="evidence" value="ECO:0007669"/>
    <property type="project" value="TreeGrafter"/>
</dbReference>
<feature type="domain" description="PNPLA" evidence="5">
    <location>
        <begin position="232"/>
        <end position="428"/>
    </location>
</feature>
<feature type="active site" description="Nucleophile" evidence="4">
    <location>
        <position position="274"/>
    </location>
</feature>
<dbReference type="GO" id="GO:0016042">
    <property type="term" value="P:lipid catabolic process"/>
    <property type="evidence" value="ECO:0007669"/>
    <property type="project" value="UniProtKB-UniRule"/>
</dbReference>
<organism evidence="6 7">
    <name type="scientific">Lyophyllum shimeji</name>
    <name type="common">Hon-shimeji</name>
    <name type="synonym">Tricholoma shimeji</name>
    <dbReference type="NCBI Taxonomy" id="47721"/>
    <lineage>
        <taxon>Eukaryota</taxon>
        <taxon>Fungi</taxon>
        <taxon>Dikarya</taxon>
        <taxon>Basidiomycota</taxon>
        <taxon>Agaricomycotina</taxon>
        <taxon>Agaricomycetes</taxon>
        <taxon>Agaricomycetidae</taxon>
        <taxon>Agaricales</taxon>
        <taxon>Tricholomatineae</taxon>
        <taxon>Lyophyllaceae</taxon>
        <taxon>Lyophyllum</taxon>
    </lineage>
</organism>
<reference evidence="6" key="1">
    <citation type="submission" date="2022-07" db="EMBL/GenBank/DDBJ databases">
        <title>The genome of Lyophyllum shimeji provides insight into the initial evolution of ectomycorrhizal fungal genome.</title>
        <authorList>
            <person name="Kobayashi Y."/>
            <person name="Shibata T."/>
            <person name="Hirakawa H."/>
            <person name="Shigenobu S."/>
            <person name="Nishiyama T."/>
            <person name="Yamada A."/>
            <person name="Hasebe M."/>
            <person name="Kawaguchi M."/>
        </authorList>
    </citation>
    <scope>NUCLEOTIDE SEQUENCE</scope>
    <source>
        <strain evidence="6">AT787</strain>
    </source>
</reference>
<accession>A0A9P3UW82</accession>
<dbReference type="Proteomes" id="UP001063166">
    <property type="component" value="Unassembled WGS sequence"/>
</dbReference>
<gene>
    <name evidence="6" type="ORF">LshimejAT787_1801980</name>
</gene>
<keyword evidence="1 4" id="KW-0378">Hydrolase</keyword>
<feature type="short sequence motif" description="GXSXG" evidence="4">
    <location>
        <begin position="272"/>
        <end position="276"/>
    </location>
</feature>
<feature type="active site" description="Proton acceptor" evidence="4">
    <location>
        <position position="415"/>
    </location>
</feature>
<dbReference type="OrthoDB" id="630895at2759"/>
<dbReference type="SUPFAM" id="SSF52151">
    <property type="entry name" value="FabD/lysophospholipase-like"/>
    <property type="match status" value="1"/>
</dbReference>
<dbReference type="PROSITE" id="PS51635">
    <property type="entry name" value="PNPLA"/>
    <property type="match status" value="1"/>
</dbReference>
<evidence type="ECO:0000256" key="3">
    <source>
        <dbReference type="ARBA" id="ARBA00023098"/>
    </source>
</evidence>
<evidence type="ECO:0000256" key="2">
    <source>
        <dbReference type="ARBA" id="ARBA00022963"/>
    </source>
</evidence>
<dbReference type="PANTHER" id="PTHR24185">
    <property type="entry name" value="CALCIUM-INDEPENDENT PHOSPHOLIPASE A2-GAMMA"/>
    <property type="match status" value="1"/>
</dbReference>
<keyword evidence="2 4" id="KW-0442">Lipid degradation</keyword>
<proteinExistence type="predicted"/>
<dbReference type="Gene3D" id="3.40.1090.10">
    <property type="entry name" value="Cytosolic phospholipase A2 catalytic domain"/>
    <property type="match status" value="1"/>
</dbReference>
<keyword evidence="3 4" id="KW-0443">Lipid metabolism</keyword>
<dbReference type="GO" id="GO:0016020">
    <property type="term" value="C:membrane"/>
    <property type="evidence" value="ECO:0007669"/>
    <property type="project" value="TreeGrafter"/>
</dbReference>
<evidence type="ECO:0000259" key="5">
    <source>
        <dbReference type="PROSITE" id="PS51635"/>
    </source>
</evidence>
<comment type="caution">
    <text evidence="6">The sequence shown here is derived from an EMBL/GenBank/DDBJ whole genome shotgun (WGS) entry which is preliminary data.</text>
</comment>
<evidence type="ECO:0000313" key="6">
    <source>
        <dbReference type="EMBL" id="GLB44861.1"/>
    </source>
</evidence>